<comment type="caution">
    <text evidence="3">The sequence shown here is derived from an EMBL/GenBank/DDBJ whole genome shotgun (WGS) entry which is preliminary data.</text>
</comment>
<dbReference type="AlphaFoldDB" id="A0A916Y5A9"/>
<feature type="domain" description="Peptidase S9 prolyl oligopeptidase catalytic" evidence="2">
    <location>
        <begin position="424"/>
        <end position="633"/>
    </location>
</feature>
<dbReference type="PANTHER" id="PTHR42776:SF27">
    <property type="entry name" value="DIPEPTIDYL PEPTIDASE FAMILY MEMBER 6"/>
    <property type="match status" value="1"/>
</dbReference>
<dbReference type="Proteomes" id="UP000598997">
    <property type="component" value="Unassembled WGS sequence"/>
</dbReference>
<dbReference type="PANTHER" id="PTHR42776">
    <property type="entry name" value="SERINE PEPTIDASE S9 FAMILY MEMBER"/>
    <property type="match status" value="1"/>
</dbReference>
<protein>
    <submittedName>
        <fullName evidence="3">Prolyl oligopeptidase</fullName>
    </submittedName>
</protein>
<evidence type="ECO:0000313" key="4">
    <source>
        <dbReference type="Proteomes" id="UP000598997"/>
    </source>
</evidence>
<accession>A0A916Y5A9</accession>
<evidence type="ECO:0000256" key="1">
    <source>
        <dbReference type="ARBA" id="ARBA00022801"/>
    </source>
</evidence>
<keyword evidence="4" id="KW-1185">Reference proteome</keyword>
<dbReference type="GO" id="GO:0006508">
    <property type="term" value="P:proteolysis"/>
    <property type="evidence" value="ECO:0007669"/>
    <property type="project" value="InterPro"/>
</dbReference>
<dbReference type="Pfam" id="PF00326">
    <property type="entry name" value="Peptidase_S9"/>
    <property type="match status" value="1"/>
</dbReference>
<dbReference type="InterPro" id="IPR001375">
    <property type="entry name" value="Peptidase_S9_cat"/>
</dbReference>
<evidence type="ECO:0000259" key="2">
    <source>
        <dbReference type="Pfam" id="PF00326"/>
    </source>
</evidence>
<name>A0A916Y5A9_9SPHN</name>
<dbReference type="EMBL" id="BMIO01000001">
    <property type="protein sequence ID" value="GGD31768.1"/>
    <property type="molecule type" value="Genomic_DNA"/>
</dbReference>
<reference evidence="3 4" key="1">
    <citation type="journal article" date="2014" name="Int. J. Syst. Evol. Microbiol.">
        <title>Complete genome sequence of Corynebacterium casei LMG S-19264T (=DSM 44701T), isolated from a smear-ripened cheese.</title>
        <authorList>
            <consortium name="US DOE Joint Genome Institute (JGI-PGF)"/>
            <person name="Walter F."/>
            <person name="Albersmeier A."/>
            <person name="Kalinowski J."/>
            <person name="Ruckert C."/>
        </authorList>
    </citation>
    <scope>NUCLEOTIDE SEQUENCE [LARGE SCALE GENOMIC DNA]</scope>
    <source>
        <strain evidence="3 4">CGMCC 1.15358</strain>
    </source>
</reference>
<dbReference type="SUPFAM" id="SSF53474">
    <property type="entry name" value="alpha/beta-Hydrolases"/>
    <property type="match status" value="1"/>
</dbReference>
<dbReference type="RefSeq" id="WP_066766127.1">
    <property type="nucleotide sequence ID" value="NZ_BMIO01000001.1"/>
</dbReference>
<dbReference type="GO" id="GO:0004252">
    <property type="term" value="F:serine-type endopeptidase activity"/>
    <property type="evidence" value="ECO:0007669"/>
    <property type="project" value="TreeGrafter"/>
</dbReference>
<evidence type="ECO:0000313" key="3">
    <source>
        <dbReference type="EMBL" id="GGD31768.1"/>
    </source>
</evidence>
<sequence>MAAPNAAFAEAPPLSAYGNLPQFQDAALSPSGKRHAMIADREGVPTLFLVEGTRALSMMPVKDIKVRRISWLDEDTVQLITSNSDTLSADFTTARTEHWSAHLVSVDPKVAIRQVFSKQKGIFDAINGTFGVRTIDGRTVAYYSGIELKKIKVNSHMLEYAFDHNRPALFAVDIETMDAKRIAVAASEGEDRDWLVDANGGVAATSRIDGEGKWDIRNAAGTIIASGVNPMGRFSLRALGPQGRSVLYWAEDPAIRETVLFSAPLDGSAAASRFEPDVDIASLYTHPVTGHYTGYRTTDGDRIMLDPKIGQRIESVHGAFPALHSTVEDFSNDYATYLVRTDGNKDSGTWYKVDLRKGAADAIGYERLPVKPGDVGPISTFEYTASDGMELDGILTLPPGIEAKNLPVVMLPHGGPHSRDVEGFDWWAQAFASRGYAVFQPNFRGSTNRDEAFKRAGYGQWGRKMQTDVSDGLAALAKAGIVDGTRACIVGASYGGYAALAGVTVEQGKYRCAVAVAPVTDLKLLRRLDIGAVNETSGGMTGRRLEQTLGPRAELDAVSPLRLADRADAPIMLIHGRDDIVVEYLHSQKMAEALKNAGKPYEFVELSEEDHWLSKGPTRLQMLTSAVGFVQKHNPAR</sequence>
<gene>
    <name evidence="3" type="ORF">GCM10010989_02280</name>
</gene>
<dbReference type="InterPro" id="IPR029058">
    <property type="entry name" value="AB_hydrolase_fold"/>
</dbReference>
<keyword evidence="1" id="KW-0378">Hydrolase</keyword>
<dbReference type="Gene3D" id="3.40.50.1820">
    <property type="entry name" value="alpha/beta hydrolase"/>
    <property type="match status" value="1"/>
</dbReference>
<organism evidence="3 4">
    <name type="scientific">Croceicoccus pelagius</name>
    <dbReference type="NCBI Taxonomy" id="1703341"/>
    <lineage>
        <taxon>Bacteria</taxon>
        <taxon>Pseudomonadati</taxon>
        <taxon>Pseudomonadota</taxon>
        <taxon>Alphaproteobacteria</taxon>
        <taxon>Sphingomonadales</taxon>
        <taxon>Erythrobacteraceae</taxon>
        <taxon>Croceicoccus</taxon>
    </lineage>
</organism>
<proteinExistence type="predicted"/>